<dbReference type="InterPro" id="IPR013595">
    <property type="entry name" value="Pept_S33_TAP-like_C"/>
</dbReference>
<accession>A0A194X1E0</accession>
<evidence type="ECO:0000259" key="4">
    <source>
        <dbReference type="Pfam" id="PF00561"/>
    </source>
</evidence>
<evidence type="ECO:0000259" key="5">
    <source>
        <dbReference type="Pfam" id="PF08386"/>
    </source>
</evidence>
<organism evidence="6 7">
    <name type="scientific">Mollisia scopiformis</name>
    <name type="common">Conifer needle endophyte fungus</name>
    <name type="synonym">Phialocephala scopiformis</name>
    <dbReference type="NCBI Taxonomy" id="149040"/>
    <lineage>
        <taxon>Eukaryota</taxon>
        <taxon>Fungi</taxon>
        <taxon>Dikarya</taxon>
        <taxon>Ascomycota</taxon>
        <taxon>Pezizomycotina</taxon>
        <taxon>Leotiomycetes</taxon>
        <taxon>Helotiales</taxon>
        <taxon>Mollisiaceae</taxon>
        <taxon>Mollisia</taxon>
    </lineage>
</organism>
<evidence type="ECO:0000313" key="7">
    <source>
        <dbReference type="Proteomes" id="UP000070700"/>
    </source>
</evidence>
<dbReference type="InterPro" id="IPR051601">
    <property type="entry name" value="Serine_prot/Carboxylest_S33"/>
</dbReference>
<dbReference type="OrthoDB" id="425534at2759"/>
<protein>
    <recommendedName>
        <fullName evidence="8">AB hydrolase-1 domain-containing protein</fullName>
    </recommendedName>
</protein>
<dbReference type="InterPro" id="IPR029058">
    <property type="entry name" value="AB_hydrolase_fold"/>
</dbReference>
<evidence type="ECO:0000256" key="1">
    <source>
        <dbReference type="ARBA" id="ARBA00010088"/>
    </source>
</evidence>
<dbReference type="PANTHER" id="PTHR43248:SF25">
    <property type="entry name" value="AB HYDROLASE-1 DOMAIN-CONTAINING PROTEIN-RELATED"/>
    <property type="match status" value="1"/>
</dbReference>
<dbReference type="Pfam" id="PF08386">
    <property type="entry name" value="Abhydrolase_4"/>
    <property type="match status" value="1"/>
</dbReference>
<dbReference type="AlphaFoldDB" id="A0A194X1E0"/>
<dbReference type="KEGG" id="psco:LY89DRAFT_590287"/>
<dbReference type="GO" id="GO:0016787">
    <property type="term" value="F:hydrolase activity"/>
    <property type="evidence" value="ECO:0007669"/>
    <property type="project" value="UniProtKB-KW"/>
</dbReference>
<keyword evidence="3" id="KW-0732">Signal</keyword>
<evidence type="ECO:0008006" key="8">
    <source>
        <dbReference type="Google" id="ProtNLM"/>
    </source>
</evidence>
<keyword evidence="2" id="KW-0378">Hydrolase</keyword>
<dbReference type="Gene3D" id="3.40.50.1820">
    <property type="entry name" value="alpha/beta hydrolase"/>
    <property type="match status" value="1"/>
</dbReference>
<dbReference type="InterPro" id="IPR000073">
    <property type="entry name" value="AB_hydrolase_1"/>
</dbReference>
<keyword evidence="7" id="KW-1185">Reference proteome</keyword>
<dbReference type="SUPFAM" id="SSF53474">
    <property type="entry name" value="alpha/beta-Hydrolases"/>
    <property type="match status" value="1"/>
</dbReference>
<evidence type="ECO:0000313" key="6">
    <source>
        <dbReference type="EMBL" id="KUJ13789.1"/>
    </source>
</evidence>
<dbReference type="PANTHER" id="PTHR43248">
    <property type="entry name" value="2-SUCCINYL-6-HYDROXY-2,4-CYCLOHEXADIENE-1-CARBOXYLATE SYNTHASE"/>
    <property type="match status" value="1"/>
</dbReference>
<proteinExistence type="inferred from homology"/>
<dbReference type="EMBL" id="KQ947421">
    <property type="protein sequence ID" value="KUJ13789.1"/>
    <property type="molecule type" value="Genomic_DNA"/>
</dbReference>
<feature type="domain" description="AB hydrolase-1" evidence="4">
    <location>
        <begin position="98"/>
        <end position="283"/>
    </location>
</feature>
<dbReference type="InParanoid" id="A0A194X1E0"/>
<feature type="chain" id="PRO_5008267711" description="AB hydrolase-1 domain-containing protein" evidence="3">
    <location>
        <begin position="22"/>
        <end position="536"/>
    </location>
</feature>
<comment type="similarity">
    <text evidence="1">Belongs to the peptidase S33 family.</text>
</comment>
<reference evidence="6 7" key="1">
    <citation type="submission" date="2015-10" db="EMBL/GenBank/DDBJ databases">
        <title>Full genome of DAOMC 229536 Phialocephala scopiformis, a fungal endophyte of spruce producing the potent anti-insectan compound rugulosin.</title>
        <authorList>
            <consortium name="DOE Joint Genome Institute"/>
            <person name="Walker A.K."/>
            <person name="Frasz S.L."/>
            <person name="Seifert K.A."/>
            <person name="Miller J.D."/>
            <person name="Mondo S.J."/>
            <person name="Labutti K."/>
            <person name="Lipzen A."/>
            <person name="Dockter R."/>
            <person name="Kennedy M."/>
            <person name="Grigoriev I.V."/>
            <person name="Spatafora J.W."/>
        </authorList>
    </citation>
    <scope>NUCLEOTIDE SEQUENCE [LARGE SCALE GENOMIC DNA]</scope>
    <source>
        <strain evidence="6 7">CBS 120377</strain>
    </source>
</reference>
<evidence type="ECO:0000256" key="2">
    <source>
        <dbReference type="ARBA" id="ARBA00022801"/>
    </source>
</evidence>
<dbReference type="Pfam" id="PF00561">
    <property type="entry name" value="Abhydrolase_1"/>
    <property type="match status" value="1"/>
</dbReference>
<feature type="domain" description="Peptidase S33 tripeptidyl aminopeptidase-like C-terminal" evidence="5">
    <location>
        <begin position="402"/>
        <end position="492"/>
    </location>
</feature>
<gene>
    <name evidence="6" type="ORF">LY89DRAFT_590287</name>
</gene>
<dbReference type="Proteomes" id="UP000070700">
    <property type="component" value="Unassembled WGS sequence"/>
</dbReference>
<sequence length="536" mass="58161">MHLRYLLLAEALFVLPSFSRSIPQPPPTIRWLDCANAVPSPTTTSSLNISSIDLTNLPSTLLCGELDVPMDYSKPMSDANMITLGLGMHRPTDPKGVLFFNPGGTDAGVIVAWDIALNVSHAFDGLLDFDILVLDVRGTFSSNQLNFSLATLEPLFGPYPTTRSEFDISKNISATAIQSWIDNSSPSGIIQHVGTKEVVQDYEQVRKALGYEKINFLGASYGSFRAMQYAATFPHRVDHFVLDSVAPHGRVSQDSVAATNRAMQRADAYCLNNSSCPFYGKGKGSVLEAFKQVLSMAKANPFFVPECVNSTACYPYITANDVQTLASAGLQGAPDFPAFLDGIYAALNGNPYYFIDGPANLEGVVAQPLLCNDYAEYDRSFETFKASLDQGLKDDITGIGMSQVWQIQLMCSAWPYPVSPSIPMPNDKQMLFVTADFDASAPTEWTTFGWGQSPKSALAVRHGDDHVSILLTNQASSNITKAFLNTGILPEAQDSEFVTVYIPGMVRKPISNPYQVPTGALAGDIDSGNVTVEVVF</sequence>
<name>A0A194X1E0_MOLSC</name>
<dbReference type="RefSeq" id="XP_018068144.1">
    <property type="nucleotide sequence ID" value="XM_018209582.1"/>
</dbReference>
<dbReference type="GeneID" id="28819308"/>
<feature type="signal peptide" evidence="3">
    <location>
        <begin position="1"/>
        <end position="21"/>
    </location>
</feature>
<evidence type="ECO:0000256" key="3">
    <source>
        <dbReference type="SAM" id="SignalP"/>
    </source>
</evidence>